<name>A0A401Q8I2_SCYTO</name>
<evidence type="ECO:0000256" key="1">
    <source>
        <dbReference type="SAM" id="MobiDB-lite"/>
    </source>
</evidence>
<reference evidence="2 3" key="1">
    <citation type="journal article" date="2018" name="Nat. Ecol. Evol.">
        <title>Shark genomes provide insights into elasmobranch evolution and the origin of vertebrates.</title>
        <authorList>
            <person name="Hara Y"/>
            <person name="Yamaguchi K"/>
            <person name="Onimaru K"/>
            <person name="Kadota M"/>
            <person name="Koyanagi M"/>
            <person name="Keeley SD"/>
            <person name="Tatsumi K"/>
            <person name="Tanaka K"/>
            <person name="Motone F"/>
            <person name="Kageyama Y"/>
            <person name="Nozu R"/>
            <person name="Adachi N"/>
            <person name="Nishimura O"/>
            <person name="Nakagawa R"/>
            <person name="Tanegashima C"/>
            <person name="Kiyatake I"/>
            <person name="Matsumoto R"/>
            <person name="Murakumo K"/>
            <person name="Nishida K"/>
            <person name="Terakita A"/>
            <person name="Kuratani S"/>
            <person name="Sato K"/>
            <person name="Hyodo S Kuraku.S."/>
        </authorList>
    </citation>
    <scope>NUCLEOTIDE SEQUENCE [LARGE SCALE GENOMIC DNA]</scope>
</reference>
<organism evidence="2 3">
    <name type="scientific">Scyliorhinus torazame</name>
    <name type="common">Cloudy catshark</name>
    <name type="synonym">Catulus torazame</name>
    <dbReference type="NCBI Taxonomy" id="75743"/>
    <lineage>
        <taxon>Eukaryota</taxon>
        <taxon>Metazoa</taxon>
        <taxon>Chordata</taxon>
        <taxon>Craniata</taxon>
        <taxon>Vertebrata</taxon>
        <taxon>Chondrichthyes</taxon>
        <taxon>Elasmobranchii</taxon>
        <taxon>Galeomorphii</taxon>
        <taxon>Galeoidea</taxon>
        <taxon>Carcharhiniformes</taxon>
        <taxon>Scyliorhinidae</taxon>
        <taxon>Scyliorhinus</taxon>
    </lineage>
</organism>
<dbReference type="STRING" id="75743.A0A401Q8I2"/>
<sequence>MLGVNGHPQCDPDEVPPSDASTQCKRTVGDDNGIVISHVCSIGSQLVEQLFGDEEDSGEGSSAGVGKHKHDSDDQASGAGELETEGAVSAHTKSSDRASAAHVPAMSNEHVACVHGLLDEKNMIQHVMQSYHRMIGNNAVRNFRVTYKRHVLTMDDLSTLYGQNWLNDQVTFRSLLTLLDWRRFVC</sequence>
<keyword evidence="3" id="KW-1185">Reference proteome</keyword>
<dbReference type="Proteomes" id="UP000288216">
    <property type="component" value="Unassembled WGS sequence"/>
</dbReference>
<feature type="region of interest" description="Disordered" evidence="1">
    <location>
        <begin position="53"/>
        <end position="102"/>
    </location>
</feature>
<evidence type="ECO:0000313" key="3">
    <source>
        <dbReference type="Proteomes" id="UP000288216"/>
    </source>
</evidence>
<proteinExistence type="predicted"/>
<dbReference type="OMA" id="NEHIACI"/>
<gene>
    <name evidence="2" type="ORF">scyTo_0022824</name>
</gene>
<evidence type="ECO:0000313" key="2">
    <source>
        <dbReference type="EMBL" id="GCB81676.1"/>
    </source>
</evidence>
<dbReference type="OrthoDB" id="1939479at2759"/>
<feature type="region of interest" description="Disordered" evidence="1">
    <location>
        <begin position="1"/>
        <end position="26"/>
    </location>
</feature>
<accession>A0A401Q8I2</accession>
<dbReference type="EMBL" id="BFAA01024276">
    <property type="protein sequence ID" value="GCB81676.1"/>
    <property type="molecule type" value="Genomic_DNA"/>
</dbReference>
<protein>
    <submittedName>
        <fullName evidence="2">Uncharacterized protein</fullName>
    </submittedName>
</protein>
<comment type="caution">
    <text evidence="2">The sequence shown here is derived from an EMBL/GenBank/DDBJ whole genome shotgun (WGS) entry which is preliminary data.</text>
</comment>
<dbReference type="AlphaFoldDB" id="A0A401Q8I2"/>